<feature type="compositionally biased region" description="Basic residues" evidence="1">
    <location>
        <begin position="205"/>
        <end position="231"/>
    </location>
</feature>
<gene>
    <name evidence="2" type="ORF">FGIG_04709</name>
</gene>
<comment type="caution">
    <text evidence="2">The sequence shown here is derived from an EMBL/GenBank/DDBJ whole genome shotgun (WGS) entry which is preliminary data.</text>
</comment>
<name>A0A504Y3J1_FASGI</name>
<sequence length="293" mass="31014">SKQDPAPPTDVVSVNQSLTVQAESQADSSSTRPKRLASLRLRIRNDGNGLKFSPAHESPSSLSPSTSGSNGTVEAKRPVEVISTSSITNTPDPLRITIKQLSTSPSIVVATTVTSNSSLVSSRPVFSVAPSSSTGLLGVGSDSNVNQQRNKSTAVVIPLRRSNAPPPPGLSDDSTAESTPNTEVGTPSLRTSSVQRVTSTLKHGSSLRRNTHVKNVKHSRGNHKGNRHRKDTAKVSASVAAMTTPLSEHDSASTQFPWRSSECEKKVSDSTLYLTEASFCGLLGIKNCHSLRI</sequence>
<organism evidence="2 3">
    <name type="scientific">Fasciola gigantica</name>
    <name type="common">Giant liver fluke</name>
    <dbReference type="NCBI Taxonomy" id="46835"/>
    <lineage>
        <taxon>Eukaryota</taxon>
        <taxon>Metazoa</taxon>
        <taxon>Spiralia</taxon>
        <taxon>Lophotrochozoa</taxon>
        <taxon>Platyhelminthes</taxon>
        <taxon>Trematoda</taxon>
        <taxon>Digenea</taxon>
        <taxon>Plagiorchiida</taxon>
        <taxon>Echinostomata</taxon>
        <taxon>Echinostomatoidea</taxon>
        <taxon>Fasciolidae</taxon>
        <taxon>Fasciola</taxon>
    </lineage>
</organism>
<dbReference type="Proteomes" id="UP000316759">
    <property type="component" value="Unassembled WGS sequence"/>
</dbReference>
<protein>
    <submittedName>
        <fullName evidence="2">Uncharacterized protein</fullName>
    </submittedName>
</protein>
<dbReference type="AlphaFoldDB" id="A0A504Y3J1"/>
<dbReference type="EMBL" id="SUNJ01015069">
    <property type="protein sequence ID" value="TPP56052.1"/>
    <property type="molecule type" value="Genomic_DNA"/>
</dbReference>
<evidence type="ECO:0000256" key="1">
    <source>
        <dbReference type="SAM" id="MobiDB-lite"/>
    </source>
</evidence>
<evidence type="ECO:0000313" key="2">
    <source>
        <dbReference type="EMBL" id="TPP56052.1"/>
    </source>
</evidence>
<accession>A0A504Y3J1</accession>
<keyword evidence="3" id="KW-1185">Reference proteome</keyword>
<feature type="non-terminal residue" evidence="2">
    <location>
        <position position="1"/>
    </location>
</feature>
<evidence type="ECO:0000313" key="3">
    <source>
        <dbReference type="Proteomes" id="UP000316759"/>
    </source>
</evidence>
<feature type="compositionally biased region" description="Low complexity" evidence="1">
    <location>
        <begin position="53"/>
        <end position="69"/>
    </location>
</feature>
<reference evidence="2 3" key="1">
    <citation type="submission" date="2019-04" db="EMBL/GenBank/DDBJ databases">
        <title>Annotation for the trematode Fasciola gigantica.</title>
        <authorList>
            <person name="Choi Y.-J."/>
        </authorList>
    </citation>
    <scope>NUCLEOTIDE SEQUENCE [LARGE SCALE GENOMIC DNA]</scope>
    <source>
        <strain evidence="2">Uganda_cow_1</strain>
    </source>
</reference>
<feature type="compositionally biased region" description="Polar residues" evidence="1">
    <location>
        <begin position="12"/>
        <end position="31"/>
    </location>
</feature>
<feature type="region of interest" description="Disordered" evidence="1">
    <location>
        <begin position="154"/>
        <end position="232"/>
    </location>
</feature>
<proteinExistence type="predicted"/>
<feature type="region of interest" description="Disordered" evidence="1">
    <location>
        <begin position="1"/>
        <end position="77"/>
    </location>
</feature>
<feature type="compositionally biased region" description="Polar residues" evidence="1">
    <location>
        <begin position="172"/>
        <end position="203"/>
    </location>
</feature>